<evidence type="ECO:0008006" key="7">
    <source>
        <dbReference type="Google" id="ProtNLM"/>
    </source>
</evidence>
<keyword evidence="1 3" id="KW-0853">WD repeat</keyword>
<reference evidence="5" key="1">
    <citation type="submission" date="2019-07" db="EMBL/GenBank/DDBJ databases">
        <title>Annotation for the trematode Paragonimus miyazaki's.</title>
        <authorList>
            <person name="Choi Y.-J."/>
        </authorList>
    </citation>
    <scope>NUCLEOTIDE SEQUENCE</scope>
    <source>
        <strain evidence="5">Japan</strain>
    </source>
</reference>
<dbReference type="Gene3D" id="2.130.10.10">
    <property type="entry name" value="YVTN repeat-like/Quinoprotein amine dehydrogenase"/>
    <property type="match status" value="2"/>
</dbReference>
<evidence type="ECO:0000256" key="3">
    <source>
        <dbReference type="PROSITE-ProRule" id="PRU00221"/>
    </source>
</evidence>
<dbReference type="SUPFAM" id="SSF50998">
    <property type="entry name" value="Quinoprotein alcohol dehydrogenase-like"/>
    <property type="match status" value="1"/>
</dbReference>
<dbReference type="OrthoDB" id="674604at2759"/>
<dbReference type="PANTHER" id="PTHR19848">
    <property type="entry name" value="WD40 REPEAT PROTEIN"/>
    <property type="match status" value="1"/>
</dbReference>
<dbReference type="InterPro" id="IPR020472">
    <property type="entry name" value="WD40_PAC1"/>
</dbReference>
<protein>
    <recommendedName>
        <fullName evidence="7">Guanine nucleotide-binding protein subunit beta-like protein</fullName>
    </recommendedName>
</protein>
<sequence>MGGTNSTLKCTTPLQSCEGHTGGVNCLAVSTDGNLLASGSDDCTIRLWKLTQGEQSTKGLRCDQILAGHTNYVTVLAFYQCYLISGSADRTLKKWDPQSGQCYATFNLHEDIVNTIACANNYVFSGSNDRTATCWNLETGNLVHQFIGHTHPVTAIVYVGTNKMDNCGSQDADGTATVLSSRFGPRECVYTGSADRTAKAWSVKSGKSTLTFKGHNGAVTQIKLDKAGKLLYTASLDGTVRSWHTETAKPQYVFEGHKSAVVSMDLHDKMLCTGSTDGTAKTWLLSTAVLVRTYPGAKRTVNVVRMKDNDYVVAVSEDGHVRWFDERTGILCAIYGDKTFQCCNAFEMIGDLLVTTANDGVLYVWERKSVNLKENRLPEATAGGSTEKHQSHMQLAEL</sequence>
<dbReference type="PANTHER" id="PTHR19848:SF8">
    <property type="entry name" value="F-BOX AND WD REPEAT DOMAIN CONTAINING 7"/>
    <property type="match status" value="1"/>
</dbReference>
<evidence type="ECO:0000256" key="4">
    <source>
        <dbReference type="SAM" id="MobiDB-lite"/>
    </source>
</evidence>
<dbReference type="PROSITE" id="PS50294">
    <property type="entry name" value="WD_REPEATS_REGION"/>
    <property type="match status" value="3"/>
</dbReference>
<comment type="caution">
    <text evidence="5">The sequence shown here is derived from an EMBL/GenBank/DDBJ whole genome shotgun (WGS) entry which is preliminary data.</text>
</comment>
<keyword evidence="2" id="KW-0677">Repeat</keyword>
<evidence type="ECO:0000313" key="5">
    <source>
        <dbReference type="EMBL" id="KAF7259314.1"/>
    </source>
</evidence>
<dbReference type="Proteomes" id="UP000822476">
    <property type="component" value="Unassembled WGS sequence"/>
</dbReference>
<feature type="repeat" description="WD" evidence="3">
    <location>
        <begin position="106"/>
        <end position="145"/>
    </location>
</feature>
<dbReference type="CDD" id="cd00200">
    <property type="entry name" value="WD40"/>
    <property type="match status" value="1"/>
</dbReference>
<dbReference type="InterPro" id="IPR011044">
    <property type="entry name" value="Quino_amine_DH_bsu"/>
</dbReference>
<feature type="repeat" description="WD" evidence="3">
    <location>
        <begin position="212"/>
        <end position="253"/>
    </location>
</feature>
<keyword evidence="6" id="KW-1185">Reference proteome</keyword>
<proteinExistence type="predicted"/>
<dbReference type="AlphaFoldDB" id="A0A8S9YXK1"/>
<organism evidence="5 6">
    <name type="scientific">Paragonimus skrjabini miyazakii</name>
    <dbReference type="NCBI Taxonomy" id="59628"/>
    <lineage>
        <taxon>Eukaryota</taxon>
        <taxon>Metazoa</taxon>
        <taxon>Spiralia</taxon>
        <taxon>Lophotrochozoa</taxon>
        <taxon>Platyhelminthes</taxon>
        <taxon>Trematoda</taxon>
        <taxon>Digenea</taxon>
        <taxon>Plagiorchiida</taxon>
        <taxon>Troglotremata</taxon>
        <taxon>Troglotrematidae</taxon>
        <taxon>Paragonimus</taxon>
    </lineage>
</organism>
<dbReference type="InterPro" id="IPR011047">
    <property type="entry name" value="Quinoprotein_ADH-like_sf"/>
</dbReference>
<dbReference type="InterPro" id="IPR001680">
    <property type="entry name" value="WD40_rpt"/>
</dbReference>
<dbReference type="Pfam" id="PF00400">
    <property type="entry name" value="WD40"/>
    <property type="match status" value="5"/>
</dbReference>
<feature type="repeat" description="WD" evidence="3">
    <location>
        <begin position="17"/>
        <end position="58"/>
    </location>
</feature>
<feature type="region of interest" description="Disordered" evidence="4">
    <location>
        <begin position="376"/>
        <end position="398"/>
    </location>
</feature>
<accession>A0A8S9YXK1</accession>
<dbReference type="PROSITE" id="PS50082">
    <property type="entry name" value="WD_REPEATS_2"/>
    <property type="match status" value="5"/>
</dbReference>
<gene>
    <name evidence="5" type="ORF">EG68_03613</name>
</gene>
<evidence type="ECO:0000256" key="2">
    <source>
        <dbReference type="ARBA" id="ARBA00022737"/>
    </source>
</evidence>
<dbReference type="SUPFAM" id="SSF50969">
    <property type="entry name" value="YVTN repeat-like/Quinoprotein amine dehydrogenase"/>
    <property type="match status" value="1"/>
</dbReference>
<feature type="repeat" description="WD" evidence="3">
    <location>
        <begin position="66"/>
        <end position="105"/>
    </location>
</feature>
<dbReference type="EMBL" id="JTDE01001260">
    <property type="protein sequence ID" value="KAF7259314.1"/>
    <property type="molecule type" value="Genomic_DNA"/>
</dbReference>
<dbReference type="InterPro" id="IPR015943">
    <property type="entry name" value="WD40/YVTN_repeat-like_dom_sf"/>
</dbReference>
<dbReference type="SMART" id="SM00320">
    <property type="entry name" value="WD40"/>
    <property type="match status" value="8"/>
</dbReference>
<evidence type="ECO:0000256" key="1">
    <source>
        <dbReference type="ARBA" id="ARBA00022574"/>
    </source>
</evidence>
<name>A0A8S9YXK1_9TREM</name>
<feature type="repeat" description="WD" evidence="3">
    <location>
        <begin position="254"/>
        <end position="293"/>
    </location>
</feature>
<dbReference type="PRINTS" id="PR00320">
    <property type="entry name" value="GPROTEINBRPT"/>
</dbReference>
<evidence type="ECO:0000313" key="6">
    <source>
        <dbReference type="Proteomes" id="UP000822476"/>
    </source>
</evidence>